<evidence type="ECO:0000313" key="8">
    <source>
        <dbReference type="EMBL" id="KAF4400274.1"/>
    </source>
</evidence>
<feature type="domain" description="HMA" evidence="7">
    <location>
        <begin position="1"/>
        <end position="68"/>
    </location>
</feature>
<evidence type="ECO:0000313" key="9">
    <source>
        <dbReference type="Proteomes" id="UP000583929"/>
    </source>
</evidence>
<dbReference type="Proteomes" id="UP000583929">
    <property type="component" value="Unassembled WGS sequence"/>
</dbReference>
<dbReference type="EMBL" id="JAATIQ010000019">
    <property type="protein sequence ID" value="KAF4400274.1"/>
    <property type="molecule type" value="Genomic_DNA"/>
</dbReference>
<keyword evidence="9" id="KW-1185">Reference proteome</keyword>
<dbReference type="PROSITE" id="PS50846">
    <property type="entry name" value="HMA_2"/>
    <property type="match status" value="2"/>
</dbReference>
<evidence type="ECO:0000259" key="7">
    <source>
        <dbReference type="PROSITE" id="PS50846"/>
    </source>
</evidence>
<keyword evidence="4" id="KW-0636">Prenylation</keyword>
<gene>
    <name evidence="8" type="ORF">G4B88_019483</name>
</gene>
<feature type="region of interest" description="Disordered" evidence="6">
    <location>
        <begin position="196"/>
        <end position="220"/>
    </location>
</feature>
<feature type="domain" description="HMA" evidence="7">
    <location>
        <begin position="127"/>
        <end position="194"/>
    </location>
</feature>
<evidence type="ECO:0000256" key="4">
    <source>
        <dbReference type="ARBA" id="ARBA00023289"/>
    </source>
</evidence>
<evidence type="ECO:0000256" key="6">
    <source>
        <dbReference type="SAM" id="MobiDB-lite"/>
    </source>
</evidence>
<comment type="caution">
    <text evidence="8">The sequence shown here is derived from an EMBL/GenBank/DDBJ whole genome shotgun (WGS) entry which is preliminary data.</text>
</comment>
<dbReference type="InterPro" id="IPR006121">
    <property type="entry name" value="HMA_dom"/>
</dbReference>
<name>A0A7J6HY99_CANSA</name>
<sequence>MKQVVLKVNFHDERTRKKIMKTVSGNSGVDSISMDSKDMKLTVTGEVDPVSLVSKLRKHCNADILSVGPPKAPEKKKEEPKKEEPKKQEPKKDDLAEFQKLWIAHQNAQMVPLQHYYVRSVDEDPNACQVVLKLDFHDDRTKKKIMKTVSGHSGIDSISMDSKDMKLTVTGDIDPVSLVSKLRKLCNAEILSVGPPKAAEKKKEEAKKEEPKKQEPKKDELTELQKIWIAHQNAQMVSRPQPQYFVRSVEEDPNACVIC</sequence>
<dbReference type="GO" id="GO:0046872">
    <property type="term" value="F:metal ion binding"/>
    <property type="evidence" value="ECO:0007669"/>
    <property type="project" value="UniProtKB-KW"/>
</dbReference>
<evidence type="ECO:0000256" key="2">
    <source>
        <dbReference type="ARBA" id="ARBA00022723"/>
    </source>
</evidence>
<evidence type="ECO:0000256" key="1">
    <source>
        <dbReference type="ARBA" id="ARBA00022481"/>
    </source>
</evidence>
<keyword evidence="2" id="KW-0479">Metal-binding</keyword>
<keyword evidence="1" id="KW-0488">Methylation</keyword>
<evidence type="ECO:0000256" key="3">
    <source>
        <dbReference type="ARBA" id="ARBA00023288"/>
    </source>
</evidence>
<keyword evidence="3" id="KW-0449">Lipoprotein</keyword>
<proteinExistence type="inferred from homology"/>
<feature type="region of interest" description="Disordered" evidence="6">
    <location>
        <begin position="64"/>
        <end position="93"/>
    </location>
</feature>
<feature type="compositionally biased region" description="Basic and acidic residues" evidence="6">
    <location>
        <begin position="72"/>
        <end position="93"/>
    </location>
</feature>
<comment type="similarity">
    <text evidence="5">Belongs to the HIPP family.</text>
</comment>
<dbReference type="AlphaFoldDB" id="A0A7J6HY99"/>
<organism evidence="8 9">
    <name type="scientific">Cannabis sativa</name>
    <name type="common">Hemp</name>
    <name type="synonym">Marijuana</name>
    <dbReference type="NCBI Taxonomy" id="3483"/>
    <lineage>
        <taxon>Eukaryota</taxon>
        <taxon>Viridiplantae</taxon>
        <taxon>Streptophyta</taxon>
        <taxon>Embryophyta</taxon>
        <taxon>Tracheophyta</taxon>
        <taxon>Spermatophyta</taxon>
        <taxon>Magnoliopsida</taxon>
        <taxon>eudicotyledons</taxon>
        <taxon>Gunneridae</taxon>
        <taxon>Pentapetalae</taxon>
        <taxon>rosids</taxon>
        <taxon>fabids</taxon>
        <taxon>Rosales</taxon>
        <taxon>Cannabaceae</taxon>
        <taxon>Cannabis</taxon>
    </lineage>
</organism>
<dbReference type="Gene3D" id="3.30.70.100">
    <property type="match status" value="2"/>
</dbReference>
<protein>
    <recommendedName>
        <fullName evidence="7">HMA domain-containing protein</fullName>
    </recommendedName>
</protein>
<dbReference type="SUPFAM" id="SSF55008">
    <property type="entry name" value="HMA, heavy metal-associated domain"/>
    <property type="match status" value="1"/>
</dbReference>
<dbReference type="PANTHER" id="PTHR45811:SF80">
    <property type="entry name" value="COPPER TRANSPORT PROTEIN FAMILY-RELATED"/>
    <property type="match status" value="1"/>
</dbReference>
<dbReference type="PANTHER" id="PTHR45811">
    <property type="entry name" value="COPPER TRANSPORT PROTEIN FAMILY-RELATED"/>
    <property type="match status" value="1"/>
</dbReference>
<dbReference type="InterPro" id="IPR051863">
    <property type="entry name" value="HIPP"/>
</dbReference>
<reference evidence="8 9" key="1">
    <citation type="journal article" date="2020" name="bioRxiv">
        <title>Sequence and annotation of 42 cannabis genomes reveals extensive copy number variation in cannabinoid synthesis and pathogen resistance genes.</title>
        <authorList>
            <person name="Mckernan K.J."/>
            <person name="Helbert Y."/>
            <person name="Kane L.T."/>
            <person name="Ebling H."/>
            <person name="Zhang L."/>
            <person name="Liu B."/>
            <person name="Eaton Z."/>
            <person name="Mclaughlin S."/>
            <person name="Kingan S."/>
            <person name="Baybayan P."/>
            <person name="Concepcion G."/>
            <person name="Jordan M."/>
            <person name="Riva A."/>
            <person name="Barbazuk W."/>
            <person name="Harkins T."/>
        </authorList>
    </citation>
    <scope>NUCLEOTIDE SEQUENCE [LARGE SCALE GENOMIC DNA]</scope>
    <source>
        <strain evidence="9">cv. Jamaican Lion 4</strain>
        <tissue evidence="8">Leaf</tissue>
    </source>
</reference>
<feature type="compositionally biased region" description="Basic and acidic residues" evidence="6">
    <location>
        <begin position="198"/>
        <end position="220"/>
    </location>
</feature>
<accession>A0A7J6HY99</accession>
<dbReference type="Pfam" id="PF00403">
    <property type="entry name" value="HMA"/>
    <property type="match status" value="2"/>
</dbReference>
<dbReference type="InterPro" id="IPR036163">
    <property type="entry name" value="HMA_dom_sf"/>
</dbReference>
<evidence type="ECO:0000256" key="5">
    <source>
        <dbReference type="ARBA" id="ARBA00024045"/>
    </source>
</evidence>